<proteinExistence type="predicted"/>
<feature type="chain" id="PRO_5043467014" evidence="2">
    <location>
        <begin position="20"/>
        <end position="638"/>
    </location>
</feature>
<gene>
    <name evidence="4" type="ORF">A4X03_0g4014</name>
    <name evidence="3" type="ORF">JKIAZH3_G9743</name>
</gene>
<evidence type="ECO:0000313" key="3">
    <source>
        <dbReference type="EMBL" id="CAD6936678.1"/>
    </source>
</evidence>
<keyword evidence="6" id="KW-1185">Reference proteome</keyword>
<accession>A0A177USA6</accession>
<dbReference type="Proteomes" id="UP000836402">
    <property type="component" value="Unassembled WGS sequence"/>
</dbReference>
<feature type="compositionally biased region" description="Basic residues" evidence="1">
    <location>
        <begin position="435"/>
        <end position="444"/>
    </location>
</feature>
<sequence length="638" mass="68994">MGLIIVLLRWTYLVFSVRAAHKAINQSGSRRRPGVQPSSAANGRRLHNSNSNPRRGRPARRKQQDRSDVLRTILTRFFVWILYRRAEGILDGIGKWILFYDTVKTLFLFWLLVSHDFAASQLFHTVLEPIIQPYEPLIDLVALRVIRGFHAFNFLSLLFVTHLSHLIPPTLSKGAQTAFDRIADSFAWLEAKLTERRLRAVSVHDLDDAIEGDAPRRSRSGSPPPFLIPPSRAALHSAHATLPGSWRPLHSPEKASRPGLPDAWGASTSRAGPSTALPTRRIVSNGNGSMPASTSASNSRTNGYSHATYSARALSKLRQPPANDFSPSVPRVRLMPDWPDSPNASSSDLTASIENGAQLGRPPSPPYQLARAAGLGSHSSQSGLPRPSDATRIDSSSANATPRKRKKRESLDEKPYDEDSSAGNAKEKDSIASKSKPRTPKRAGKASASTRVAKSNIPVTAKGKERQRPSVKEEEAEDPDRAEMVEPARKRTRTVKKEAATQDEMEIMELAPSYSTRTLRARPNRGSSSNTPSIASPPPPETNARPTTSTSTSTKTPRTAVARKTKDKPASPAKTGAEGKKKLSSTSAGTRTRGLNRPDGAGGSGSAATTEAKGSGSSGDGVVSRANGTGTVRQSRRT</sequence>
<evidence type="ECO:0000313" key="6">
    <source>
        <dbReference type="Proteomes" id="UP000836402"/>
    </source>
</evidence>
<evidence type="ECO:0000313" key="4">
    <source>
        <dbReference type="EMBL" id="KAE8259706.1"/>
    </source>
</evidence>
<feature type="compositionally biased region" description="Polar residues" evidence="1">
    <location>
        <begin position="525"/>
        <end position="534"/>
    </location>
</feature>
<feature type="region of interest" description="Disordered" evidence="1">
    <location>
        <begin position="242"/>
        <end position="638"/>
    </location>
</feature>
<feature type="signal peptide" evidence="2">
    <location>
        <begin position="1"/>
        <end position="19"/>
    </location>
</feature>
<dbReference type="Pfam" id="PF03134">
    <property type="entry name" value="TB2_DP1_HVA22"/>
    <property type="match status" value="1"/>
</dbReference>
<evidence type="ECO:0000256" key="2">
    <source>
        <dbReference type="SAM" id="SignalP"/>
    </source>
</evidence>
<feature type="compositionally biased region" description="Low complexity" evidence="1">
    <location>
        <begin position="606"/>
        <end position="624"/>
    </location>
</feature>
<feature type="compositionally biased region" description="Polar residues" evidence="1">
    <location>
        <begin position="282"/>
        <end position="308"/>
    </location>
</feature>
<evidence type="ECO:0000256" key="1">
    <source>
        <dbReference type="SAM" id="MobiDB-lite"/>
    </source>
</evidence>
<comment type="caution">
    <text evidence="4">The sequence shown here is derived from an EMBL/GenBank/DDBJ whole genome shotgun (WGS) entry which is preliminary data.</text>
</comment>
<feature type="compositionally biased region" description="Low complexity" evidence="1">
    <location>
        <begin position="545"/>
        <end position="559"/>
    </location>
</feature>
<name>A0A177USA6_9BASI</name>
<protein>
    <submittedName>
        <fullName evidence="4">Uncharacterized protein</fullName>
    </submittedName>
</protein>
<feature type="compositionally biased region" description="Polar residues" evidence="1">
    <location>
        <begin position="626"/>
        <end position="638"/>
    </location>
</feature>
<feature type="region of interest" description="Disordered" evidence="1">
    <location>
        <begin position="211"/>
        <end position="230"/>
    </location>
</feature>
<feature type="region of interest" description="Disordered" evidence="1">
    <location>
        <begin position="26"/>
        <end position="64"/>
    </location>
</feature>
<organism evidence="4 5">
    <name type="scientific">Tilletia caries</name>
    <name type="common">wheat bunt fungus</name>
    <dbReference type="NCBI Taxonomy" id="13290"/>
    <lineage>
        <taxon>Eukaryota</taxon>
        <taxon>Fungi</taxon>
        <taxon>Dikarya</taxon>
        <taxon>Basidiomycota</taxon>
        <taxon>Ustilaginomycotina</taxon>
        <taxon>Exobasidiomycetes</taxon>
        <taxon>Tilletiales</taxon>
        <taxon>Tilletiaceae</taxon>
        <taxon>Tilletia</taxon>
    </lineage>
</organism>
<feature type="compositionally biased region" description="Polar residues" evidence="1">
    <location>
        <begin position="342"/>
        <end position="355"/>
    </location>
</feature>
<reference evidence="4" key="1">
    <citation type="submission" date="2016-04" db="EMBL/GenBank/DDBJ databases">
        <authorList>
            <person name="Nguyen H.D."/>
            <person name="Kesanakurti P."/>
            <person name="Cullis J."/>
            <person name="Levesque C.A."/>
            <person name="Hambleton S."/>
        </authorList>
    </citation>
    <scope>NUCLEOTIDE SEQUENCE</scope>
    <source>
        <strain evidence="4">DAOMC 238032</strain>
    </source>
</reference>
<evidence type="ECO:0000313" key="5">
    <source>
        <dbReference type="Proteomes" id="UP000077671"/>
    </source>
</evidence>
<reference evidence="3" key="3">
    <citation type="submission" date="2020-10" db="EMBL/GenBank/DDBJ databases">
        <authorList>
            <person name="Sedaghatjoo S."/>
        </authorList>
    </citation>
    <scope>NUCLEOTIDE SEQUENCE</scope>
    <source>
        <strain evidence="3">AZH3</strain>
    </source>
</reference>
<keyword evidence="2" id="KW-0732">Signal</keyword>
<dbReference type="Proteomes" id="UP000077671">
    <property type="component" value="Unassembled WGS sequence"/>
</dbReference>
<reference evidence="4" key="2">
    <citation type="journal article" date="2019" name="IMA Fungus">
        <title>Genome sequencing and comparison of five Tilletia species to identify candidate genes for the detection of regulated species infecting wheat.</title>
        <authorList>
            <person name="Nguyen H.D.T."/>
            <person name="Sultana T."/>
            <person name="Kesanakurti P."/>
            <person name="Hambleton S."/>
        </authorList>
    </citation>
    <scope>NUCLEOTIDE SEQUENCE</scope>
    <source>
        <strain evidence="4">DAOMC 238032</strain>
    </source>
</reference>
<dbReference type="InterPro" id="IPR004345">
    <property type="entry name" value="TB2_DP1_HVA22"/>
</dbReference>
<dbReference type="EMBL" id="LWDD02000508">
    <property type="protein sequence ID" value="KAE8259706.1"/>
    <property type="molecule type" value="Genomic_DNA"/>
</dbReference>
<dbReference type="AlphaFoldDB" id="A0A177USA6"/>
<dbReference type="EMBL" id="CAJHJG010003924">
    <property type="protein sequence ID" value="CAD6936678.1"/>
    <property type="molecule type" value="Genomic_DNA"/>
</dbReference>
<feature type="compositionally biased region" description="Basic and acidic residues" evidence="1">
    <location>
        <begin position="462"/>
        <end position="500"/>
    </location>
</feature>